<organism evidence="2 3">
    <name type="scientific">Candidatus Faecenecus gallistercoris</name>
    <dbReference type="NCBI Taxonomy" id="2840793"/>
    <lineage>
        <taxon>Bacteria</taxon>
        <taxon>Bacillati</taxon>
        <taxon>Bacillota</taxon>
        <taxon>Bacillota incertae sedis</taxon>
        <taxon>Candidatus Faecenecus</taxon>
    </lineage>
</organism>
<dbReference type="Pfam" id="PF14470">
    <property type="entry name" value="bPH_3"/>
    <property type="match status" value="1"/>
</dbReference>
<accession>A0A9D0Z0B5</accession>
<sequence length="153" mass="17434">MDNGINVRKSIYEAAREFRKKYPLTVAFRLKANSAVVQKHLDAGETPLYTFVGQKRKDRMGRNQTAVVTITDKRILIGRSQLFHFGYTLNVITPDMFNDLRVECGPVFGSVILDTVKEKVIITHLDRRSLDDIENHVSGTMTNLKKEYLSSSN</sequence>
<evidence type="ECO:0000313" key="2">
    <source>
        <dbReference type="EMBL" id="HIQ65213.1"/>
    </source>
</evidence>
<dbReference type="InterPro" id="IPR039519">
    <property type="entry name" value="YokE-like_PH"/>
</dbReference>
<reference evidence="2" key="2">
    <citation type="journal article" date="2021" name="PeerJ">
        <title>Extensive microbial diversity within the chicken gut microbiome revealed by metagenomics and culture.</title>
        <authorList>
            <person name="Gilroy R."/>
            <person name="Ravi A."/>
            <person name="Getino M."/>
            <person name="Pursley I."/>
            <person name="Horton D.L."/>
            <person name="Alikhan N.F."/>
            <person name="Baker D."/>
            <person name="Gharbi K."/>
            <person name="Hall N."/>
            <person name="Watson M."/>
            <person name="Adriaenssens E.M."/>
            <person name="Foster-Nyarko E."/>
            <person name="Jarju S."/>
            <person name="Secka A."/>
            <person name="Antonio M."/>
            <person name="Oren A."/>
            <person name="Chaudhuri R.R."/>
            <person name="La Ragione R."/>
            <person name="Hildebrand F."/>
            <person name="Pallen M.J."/>
        </authorList>
    </citation>
    <scope>NUCLEOTIDE SEQUENCE</scope>
    <source>
        <strain evidence="2">CHK165-10780</strain>
    </source>
</reference>
<proteinExistence type="predicted"/>
<evidence type="ECO:0000313" key="3">
    <source>
        <dbReference type="Proteomes" id="UP000886725"/>
    </source>
</evidence>
<reference evidence="2" key="1">
    <citation type="submission" date="2020-10" db="EMBL/GenBank/DDBJ databases">
        <authorList>
            <person name="Gilroy R."/>
        </authorList>
    </citation>
    <scope>NUCLEOTIDE SEQUENCE</scope>
    <source>
        <strain evidence="2">CHK165-10780</strain>
    </source>
</reference>
<dbReference type="EMBL" id="DVFU01000110">
    <property type="protein sequence ID" value="HIQ65213.1"/>
    <property type="molecule type" value="Genomic_DNA"/>
</dbReference>
<dbReference type="AlphaFoldDB" id="A0A9D0Z0B5"/>
<comment type="caution">
    <text evidence="2">The sequence shown here is derived from an EMBL/GenBank/DDBJ whole genome shotgun (WGS) entry which is preliminary data.</text>
</comment>
<gene>
    <name evidence="2" type="ORF">IAC85_05695</name>
</gene>
<feature type="domain" description="YokE-like PH" evidence="1">
    <location>
        <begin position="41"/>
        <end position="133"/>
    </location>
</feature>
<protein>
    <submittedName>
        <fullName evidence="2">PH domain-containing protein</fullName>
    </submittedName>
</protein>
<name>A0A9D0Z0B5_9FIRM</name>
<evidence type="ECO:0000259" key="1">
    <source>
        <dbReference type="Pfam" id="PF14470"/>
    </source>
</evidence>
<dbReference type="Proteomes" id="UP000886725">
    <property type="component" value="Unassembled WGS sequence"/>
</dbReference>